<comment type="caution">
    <text evidence="2">The sequence shown here is derived from an EMBL/GenBank/DDBJ whole genome shotgun (WGS) entry which is preliminary data.</text>
</comment>
<evidence type="ECO:0000256" key="1">
    <source>
        <dbReference type="SAM" id="MobiDB-lite"/>
    </source>
</evidence>
<dbReference type="Proteomes" id="UP001606301">
    <property type="component" value="Unassembled WGS sequence"/>
</dbReference>
<keyword evidence="3" id="KW-1185">Reference proteome</keyword>
<feature type="region of interest" description="Disordered" evidence="1">
    <location>
        <begin position="54"/>
        <end position="78"/>
    </location>
</feature>
<evidence type="ECO:0000313" key="3">
    <source>
        <dbReference type="Proteomes" id="UP001606301"/>
    </source>
</evidence>
<evidence type="ECO:0000313" key="2">
    <source>
        <dbReference type="EMBL" id="MFG6442515.1"/>
    </source>
</evidence>
<protein>
    <submittedName>
        <fullName evidence="2">Uncharacterized protein</fullName>
    </submittedName>
</protein>
<organism evidence="2 3">
    <name type="scientific">Pelomonas margarita</name>
    <dbReference type="NCBI Taxonomy" id="3299031"/>
    <lineage>
        <taxon>Bacteria</taxon>
        <taxon>Pseudomonadati</taxon>
        <taxon>Pseudomonadota</taxon>
        <taxon>Betaproteobacteria</taxon>
        <taxon>Burkholderiales</taxon>
        <taxon>Sphaerotilaceae</taxon>
        <taxon>Roseateles</taxon>
    </lineage>
</organism>
<dbReference type="RefSeq" id="WP_394399838.1">
    <property type="nucleotide sequence ID" value="NZ_JBIGHW010000010.1"/>
</dbReference>
<reference evidence="2 3" key="1">
    <citation type="submission" date="2024-08" db="EMBL/GenBank/DDBJ databases">
        <authorList>
            <person name="Lu H."/>
        </authorList>
    </citation>
    <scope>NUCLEOTIDE SEQUENCE [LARGE SCALE GENOMIC DNA]</scope>
    <source>
        <strain evidence="2 3">LKC17W</strain>
    </source>
</reference>
<sequence length="304" mass="33352">MQRMKKLARAIIPAIFLTSLLYAWHLYRRDGDRVEPTPPTDSVAVGYKAISTPPEATASSGQASALKPKGISGGDTEAEAATEVRLSVPLEPIYTSALRAKVPEDRASAFRLATLCLAKEAALPTPTKSDVARITGVSLEDAGRILLQREDAISRVLSFCSSGNASNFLNELRKLPKPALGPITKSAHVFANSPIDQQQNFQAFTQLLANPLQYPTQFDAWLDSGAFLALAKRHGLNAQQTIDVGNALFERFVSNPDLLQIRKWSHCIDQYACNEAGDNKKVLSVAREIESHMRTQRWDLLLVK</sequence>
<proteinExistence type="predicted"/>
<gene>
    <name evidence="2" type="ORF">ACG0Z3_17650</name>
</gene>
<accession>A0ABW7FME6</accession>
<dbReference type="EMBL" id="JBIGHW010000010">
    <property type="protein sequence ID" value="MFG6442515.1"/>
    <property type="molecule type" value="Genomic_DNA"/>
</dbReference>
<name>A0ABW7FME6_9BURK</name>